<dbReference type="PANTHER" id="PTHR43626:SF4">
    <property type="entry name" value="GCN5-RELATED N-ACETYLTRANSFERASE 2, CHLOROPLASTIC"/>
    <property type="match status" value="1"/>
</dbReference>
<dbReference type="Pfam" id="PF13673">
    <property type="entry name" value="Acetyltransf_10"/>
    <property type="match status" value="1"/>
</dbReference>
<dbReference type="PANTHER" id="PTHR43626">
    <property type="entry name" value="ACYL-COA N-ACYLTRANSFERASE"/>
    <property type="match status" value="1"/>
</dbReference>
<organism evidence="4 5">
    <name type="scientific">Vagococcus lutrae</name>
    <dbReference type="NCBI Taxonomy" id="81947"/>
    <lineage>
        <taxon>Bacteria</taxon>
        <taxon>Bacillati</taxon>
        <taxon>Bacillota</taxon>
        <taxon>Bacilli</taxon>
        <taxon>Lactobacillales</taxon>
        <taxon>Enterococcaceae</taxon>
        <taxon>Vagococcus</taxon>
    </lineage>
</organism>
<evidence type="ECO:0000256" key="1">
    <source>
        <dbReference type="ARBA" id="ARBA00022679"/>
    </source>
</evidence>
<evidence type="ECO:0000259" key="3">
    <source>
        <dbReference type="PROSITE" id="PS51186"/>
    </source>
</evidence>
<protein>
    <submittedName>
        <fullName evidence="4">GNAT family N-acetyltransferase</fullName>
    </submittedName>
</protein>
<evidence type="ECO:0000256" key="2">
    <source>
        <dbReference type="ARBA" id="ARBA00023315"/>
    </source>
</evidence>
<dbReference type="SUPFAM" id="SSF55729">
    <property type="entry name" value="Acyl-CoA N-acyltransferases (Nat)"/>
    <property type="match status" value="1"/>
</dbReference>
<name>A0AAF0BGI1_9ENTE</name>
<reference evidence="4" key="1">
    <citation type="submission" date="2023-01" db="EMBL/GenBank/DDBJ databases">
        <title>Oxazolidinone resistance genes in florfenicol resistant enterococci from beef cattle and veal calves at slaughter.</title>
        <authorList>
            <person name="Biggel M."/>
        </authorList>
    </citation>
    <scope>NUCLEOTIDE SEQUENCE</scope>
    <source>
        <strain evidence="4">K204-1</strain>
    </source>
</reference>
<dbReference type="PROSITE" id="PS51186">
    <property type="entry name" value="GNAT"/>
    <property type="match status" value="1"/>
</dbReference>
<dbReference type="InterPro" id="IPR016181">
    <property type="entry name" value="Acyl_CoA_acyltransferase"/>
</dbReference>
<evidence type="ECO:0000313" key="5">
    <source>
        <dbReference type="Proteomes" id="UP001179600"/>
    </source>
</evidence>
<evidence type="ECO:0000313" key="4">
    <source>
        <dbReference type="EMBL" id="WCG21967.1"/>
    </source>
</evidence>
<dbReference type="GO" id="GO:0008080">
    <property type="term" value="F:N-acetyltransferase activity"/>
    <property type="evidence" value="ECO:0007669"/>
    <property type="project" value="InterPro"/>
</dbReference>
<dbReference type="GO" id="GO:0005737">
    <property type="term" value="C:cytoplasm"/>
    <property type="evidence" value="ECO:0007669"/>
    <property type="project" value="TreeGrafter"/>
</dbReference>
<dbReference type="CDD" id="cd04301">
    <property type="entry name" value="NAT_SF"/>
    <property type="match status" value="1"/>
</dbReference>
<dbReference type="EMBL" id="CP116507">
    <property type="protein sequence ID" value="WCG21967.1"/>
    <property type="molecule type" value="Genomic_DNA"/>
</dbReference>
<dbReference type="AlphaFoldDB" id="A0AAF0BGI1"/>
<sequence length="135" mass="15310">MMLKVTKVLEEKELQELYEAVGWSAYTRDMPTLQRAISHSLHVVTAWQDDRLVGLIRVVGDGLTIVYIQDLLVHPDFQKQGIGTELMKAILSRYSDVRQLVLLTEEAPDVRNFYEACGFTSCDQGQSVAFGLFRS</sequence>
<dbReference type="RefSeq" id="WP_202584883.1">
    <property type="nucleotide sequence ID" value="NZ_BKBT01000002.1"/>
</dbReference>
<accession>A0AAF0BGI1</accession>
<dbReference type="InterPro" id="IPR045039">
    <property type="entry name" value="NSI-like"/>
</dbReference>
<dbReference type="Proteomes" id="UP001179600">
    <property type="component" value="Chromosome"/>
</dbReference>
<gene>
    <name evidence="4" type="ORF">PML95_06070</name>
</gene>
<keyword evidence="1" id="KW-0808">Transferase</keyword>
<dbReference type="InterPro" id="IPR000182">
    <property type="entry name" value="GNAT_dom"/>
</dbReference>
<feature type="domain" description="N-acetyltransferase" evidence="3">
    <location>
        <begin position="4"/>
        <end position="135"/>
    </location>
</feature>
<dbReference type="Gene3D" id="3.40.630.30">
    <property type="match status" value="1"/>
</dbReference>
<proteinExistence type="predicted"/>
<keyword evidence="2" id="KW-0012">Acyltransferase</keyword>